<dbReference type="PROSITE" id="PS50114">
    <property type="entry name" value="GATA_ZN_FINGER_2"/>
    <property type="match status" value="1"/>
</dbReference>
<evidence type="ECO:0000259" key="13">
    <source>
        <dbReference type="PROSITE" id="PS50114"/>
    </source>
</evidence>
<dbReference type="InterPro" id="IPR000679">
    <property type="entry name" value="Znf_GATA"/>
</dbReference>
<dbReference type="FunFam" id="3.30.50.10:FF:000001">
    <property type="entry name" value="GATA transcription factor (GATAd)"/>
    <property type="match status" value="1"/>
</dbReference>
<evidence type="ECO:0000256" key="1">
    <source>
        <dbReference type="ARBA" id="ARBA00004123"/>
    </source>
</evidence>
<keyword evidence="6" id="KW-0805">Transcription regulation</keyword>
<keyword evidence="5" id="KW-0862">Zinc</keyword>
<name>A0AAQ4D6A6_AMBAM</name>
<dbReference type="PRINTS" id="PR00619">
    <property type="entry name" value="GATAZNFINGER"/>
</dbReference>
<evidence type="ECO:0000256" key="10">
    <source>
        <dbReference type="ARBA" id="ARBA00023242"/>
    </source>
</evidence>
<dbReference type="GO" id="GO:0000122">
    <property type="term" value="P:negative regulation of transcription by RNA polymerase II"/>
    <property type="evidence" value="ECO:0007669"/>
    <property type="project" value="TreeGrafter"/>
</dbReference>
<evidence type="ECO:0000256" key="8">
    <source>
        <dbReference type="ARBA" id="ARBA00023159"/>
    </source>
</evidence>
<keyword evidence="7" id="KW-0238">DNA-binding</keyword>
<keyword evidence="10" id="KW-0539">Nucleus</keyword>
<dbReference type="Pfam" id="PF00320">
    <property type="entry name" value="GATA"/>
    <property type="match status" value="1"/>
</dbReference>
<dbReference type="PANTHER" id="PTHR10071:SF281">
    <property type="entry name" value="BOX A-BINDING FACTOR-RELATED"/>
    <property type="match status" value="1"/>
</dbReference>
<dbReference type="InterPro" id="IPR039355">
    <property type="entry name" value="Transcription_factor_GATA"/>
</dbReference>
<dbReference type="GO" id="GO:0000978">
    <property type="term" value="F:RNA polymerase II cis-regulatory region sequence-specific DNA binding"/>
    <property type="evidence" value="ECO:0007669"/>
    <property type="project" value="TreeGrafter"/>
</dbReference>
<gene>
    <name evidence="14" type="ORF">V5799_004370</name>
</gene>
<dbReference type="CDD" id="cd00202">
    <property type="entry name" value="ZnF_GATA"/>
    <property type="match status" value="1"/>
</dbReference>
<dbReference type="Gene3D" id="3.30.50.10">
    <property type="entry name" value="Erythroid Transcription Factor GATA-1, subunit A"/>
    <property type="match status" value="1"/>
</dbReference>
<feature type="domain" description="GATA-type" evidence="13">
    <location>
        <begin position="260"/>
        <end position="313"/>
    </location>
</feature>
<keyword evidence="4 11" id="KW-0863">Zinc-finger</keyword>
<dbReference type="SUPFAM" id="SSF57716">
    <property type="entry name" value="Glucocorticoid receptor-like (DNA-binding domain)"/>
    <property type="match status" value="1"/>
</dbReference>
<keyword evidence="3" id="KW-0677">Repeat</keyword>
<evidence type="ECO:0000313" key="15">
    <source>
        <dbReference type="Proteomes" id="UP001321473"/>
    </source>
</evidence>
<keyword evidence="9" id="KW-0804">Transcription</keyword>
<evidence type="ECO:0000256" key="6">
    <source>
        <dbReference type="ARBA" id="ARBA00023015"/>
    </source>
</evidence>
<dbReference type="EMBL" id="JARKHS020034606">
    <property type="protein sequence ID" value="KAK8757996.1"/>
    <property type="molecule type" value="Genomic_DNA"/>
</dbReference>
<feature type="compositionally biased region" description="Low complexity" evidence="12">
    <location>
        <begin position="130"/>
        <end position="140"/>
    </location>
</feature>
<comment type="caution">
    <text evidence="14">The sequence shown here is derived from an EMBL/GenBank/DDBJ whole genome shotgun (WGS) entry which is preliminary data.</text>
</comment>
<feature type="compositionally biased region" description="Polar residues" evidence="12">
    <location>
        <begin position="157"/>
        <end position="170"/>
    </location>
</feature>
<evidence type="ECO:0000256" key="11">
    <source>
        <dbReference type="PROSITE-ProRule" id="PRU00094"/>
    </source>
</evidence>
<dbReference type="GO" id="GO:0045944">
    <property type="term" value="P:positive regulation of transcription by RNA polymerase II"/>
    <property type="evidence" value="ECO:0007669"/>
    <property type="project" value="TreeGrafter"/>
</dbReference>
<evidence type="ECO:0000313" key="14">
    <source>
        <dbReference type="EMBL" id="KAK8757996.1"/>
    </source>
</evidence>
<comment type="subcellular location">
    <subcellularLocation>
        <location evidence="1">Nucleus</location>
    </subcellularLocation>
</comment>
<evidence type="ECO:0000256" key="7">
    <source>
        <dbReference type="ARBA" id="ARBA00023125"/>
    </source>
</evidence>
<protein>
    <recommendedName>
        <fullName evidence="13">GATA-type domain-containing protein</fullName>
    </recommendedName>
</protein>
<feature type="non-terminal residue" evidence="14">
    <location>
        <position position="314"/>
    </location>
</feature>
<evidence type="ECO:0000256" key="5">
    <source>
        <dbReference type="ARBA" id="ARBA00022833"/>
    </source>
</evidence>
<dbReference type="GO" id="GO:0005634">
    <property type="term" value="C:nucleus"/>
    <property type="evidence" value="ECO:0007669"/>
    <property type="project" value="UniProtKB-SubCell"/>
</dbReference>
<keyword evidence="15" id="KW-1185">Reference proteome</keyword>
<dbReference type="Proteomes" id="UP001321473">
    <property type="component" value="Unassembled WGS sequence"/>
</dbReference>
<reference evidence="14 15" key="1">
    <citation type="journal article" date="2023" name="Arcadia Sci">
        <title>De novo assembly of a long-read Amblyomma americanum tick genome.</title>
        <authorList>
            <person name="Chou S."/>
            <person name="Poskanzer K.E."/>
            <person name="Rollins M."/>
            <person name="Thuy-Boun P.S."/>
        </authorList>
    </citation>
    <scope>NUCLEOTIDE SEQUENCE [LARGE SCALE GENOMIC DNA]</scope>
    <source>
        <strain evidence="14">F_SG_1</strain>
        <tissue evidence="14">Salivary glands</tissue>
    </source>
</reference>
<evidence type="ECO:0000256" key="4">
    <source>
        <dbReference type="ARBA" id="ARBA00022771"/>
    </source>
</evidence>
<accession>A0AAQ4D6A6</accession>
<proteinExistence type="predicted"/>
<dbReference type="GO" id="GO:0008270">
    <property type="term" value="F:zinc ion binding"/>
    <property type="evidence" value="ECO:0007669"/>
    <property type="project" value="UniProtKB-KW"/>
</dbReference>
<evidence type="ECO:0000256" key="3">
    <source>
        <dbReference type="ARBA" id="ARBA00022737"/>
    </source>
</evidence>
<dbReference type="GO" id="GO:0000981">
    <property type="term" value="F:DNA-binding transcription factor activity, RNA polymerase II-specific"/>
    <property type="evidence" value="ECO:0007669"/>
    <property type="project" value="TreeGrafter"/>
</dbReference>
<evidence type="ECO:0000256" key="2">
    <source>
        <dbReference type="ARBA" id="ARBA00022723"/>
    </source>
</evidence>
<dbReference type="GO" id="GO:0045165">
    <property type="term" value="P:cell fate commitment"/>
    <property type="evidence" value="ECO:0007669"/>
    <property type="project" value="TreeGrafter"/>
</dbReference>
<dbReference type="AlphaFoldDB" id="A0AAQ4D6A6"/>
<keyword evidence="2" id="KW-0479">Metal-binding</keyword>
<organism evidence="14 15">
    <name type="scientific">Amblyomma americanum</name>
    <name type="common">Lone star tick</name>
    <dbReference type="NCBI Taxonomy" id="6943"/>
    <lineage>
        <taxon>Eukaryota</taxon>
        <taxon>Metazoa</taxon>
        <taxon>Ecdysozoa</taxon>
        <taxon>Arthropoda</taxon>
        <taxon>Chelicerata</taxon>
        <taxon>Arachnida</taxon>
        <taxon>Acari</taxon>
        <taxon>Parasitiformes</taxon>
        <taxon>Ixodida</taxon>
        <taxon>Ixodoidea</taxon>
        <taxon>Ixodidae</taxon>
        <taxon>Amblyomminae</taxon>
        <taxon>Amblyomma</taxon>
    </lineage>
</organism>
<dbReference type="PANTHER" id="PTHR10071">
    <property type="entry name" value="TRANSCRIPTION FACTOR GATA FAMILY MEMBER"/>
    <property type="match status" value="1"/>
</dbReference>
<dbReference type="PROSITE" id="PS00344">
    <property type="entry name" value="GATA_ZN_FINGER_1"/>
    <property type="match status" value="1"/>
</dbReference>
<evidence type="ECO:0000256" key="12">
    <source>
        <dbReference type="SAM" id="MobiDB-lite"/>
    </source>
</evidence>
<feature type="region of interest" description="Disordered" evidence="12">
    <location>
        <begin position="97"/>
        <end position="200"/>
    </location>
</feature>
<sequence length="314" mass="33794">MAESQASYYAGKYSAIGSGFDENGFYHGPVVTSSMSSPHIVDGSTVLRYQSSTSGVVVQSPSYYSPPISSTMASSSSSGGSVRDGALLDEQNATYSHLTPASTDPLGYPPGSPYQMHSPTDHKSYHQQYSPPESTSPSSPVMLASPNAMWTAPPHQQLGNPSLPSAASRIQHSTHHLHHQLQPSQMSPPRTPQGNGQQAAQNYSQYLPTMEHQMAQPSPLAWSHSMDNGQGGVSVTSLASYPQRSGDKMAPLGEFHLDYFAEGRECVNCGAISTPLWRRDGTGHYLCNACGLYNKMNGAHRPVVKTPRRVVSRL</sequence>
<dbReference type="SMART" id="SM00401">
    <property type="entry name" value="ZnF_GATA"/>
    <property type="match status" value="1"/>
</dbReference>
<evidence type="ECO:0000256" key="9">
    <source>
        <dbReference type="ARBA" id="ARBA00023163"/>
    </source>
</evidence>
<dbReference type="InterPro" id="IPR013088">
    <property type="entry name" value="Znf_NHR/GATA"/>
</dbReference>
<keyword evidence="8" id="KW-0010">Activator</keyword>